<keyword evidence="2" id="KW-1185">Reference proteome</keyword>
<dbReference type="HOGENOM" id="CLU_543821_0_0_3"/>
<dbReference type="RefSeq" id="WP_008181222.1">
    <property type="nucleotide sequence ID" value="NZ_GL890840.1"/>
</dbReference>
<accession>F4XN48</accession>
<dbReference type="AlphaFoldDB" id="F4XN48"/>
<dbReference type="OrthoDB" id="396512at2"/>
<sequence length="501" mass="57165">MKIENLRYENKDGLAKVVATISWENCNRSQQDIYFATLPEYSSALSLKADTYLVACAFLAARYGEERIAIDSPVCPILLEGVLTNLAWLHRYWEKFSRTVPVIEAPLDTHSVSRPEEHTALFISGGVDSLFSLRHNQLTVPEGHPFSIRDVIYVQGAGFPEDPKSSLKLDSLDRSIAKFSEVNKETGVNLIPVVSNLRTLAYRGYSDDGKFWQYCYLGASLAAVAHSLGRRLTKIIVSSDNPISDIAPEDLIYLAPNYNSQNLQLIYYGARFSRLQKTQVISDWDVGLRNLHVCTANGNSNCGKCLKCIVTMTTLEALGKLKGSRAFPVDEVYPELLQTLKLMTPGYLSDYSSLVPLLKERGRDDLVLAIQRLIESYRPWSDWRELALQEIKRNIPPQVTFILADQDEWGTDEWVDERRRLPFLEKDGRYWGSPPDDRTAILELERLKDDGATFLVIGWPAFWWLEHYVDFFHHLRSNYRCLLENERLVIFDLQDKLEAAA</sequence>
<dbReference type="eggNOG" id="COG1216">
    <property type="taxonomic scope" value="Bacteria"/>
</dbReference>
<name>F4XN48_9CYAN</name>
<reference evidence="2" key="1">
    <citation type="journal article" date="2011" name="Proc. Natl. Acad. Sci. U.S.A.">
        <title>Genomic insights into the physiology and ecology of the marine filamentous cyanobacterium Lyngbya majuscula.</title>
        <authorList>
            <person name="Jones A.C."/>
            <person name="Monroe E.A."/>
            <person name="Podell S."/>
            <person name="Hess W.R."/>
            <person name="Klages S."/>
            <person name="Esquenazi E."/>
            <person name="Niessen S."/>
            <person name="Hoover H."/>
            <person name="Rothmann M."/>
            <person name="Lasken R.S."/>
            <person name="Yates J.R.III."/>
            <person name="Reinhardt R."/>
            <person name="Kube M."/>
            <person name="Burkart M.D."/>
            <person name="Allen E.E."/>
            <person name="Dorrestein P.C."/>
            <person name="Gerwick W.H."/>
            <person name="Gerwick L."/>
        </authorList>
    </citation>
    <scope>NUCLEOTIDE SEQUENCE [LARGE SCALE GENOMIC DNA]</scope>
    <source>
        <strain evidence="2">3L</strain>
    </source>
</reference>
<dbReference type="Proteomes" id="UP000003959">
    <property type="component" value="Unassembled WGS sequence"/>
</dbReference>
<protein>
    <submittedName>
        <fullName evidence="1">Uncharacterized protein</fullName>
    </submittedName>
</protein>
<proteinExistence type="predicted"/>
<evidence type="ECO:0000313" key="2">
    <source>
        <dbReference type="Proteomes" id="UP000003959"/>
    </source>
</evidence>
<evidence type="ECO:0000313" key="1">
    <source>
        <dbReference type="EMBL" id="EGJ34107.1"/>
    </source>
</evidence>
<dbReference type="EMBL" id="GL890840">
    <property type="protein sequence ID" value="EGJ34107.1"/>
    <property type="molecule type" value="Genomic_DNA"/>
</dbReference>
<gene>
    <name evidence="1" type="ORF">LYNGBM3L_21130</name>
</gene>
<organism evidence="1 2">
    <name type="scientific">Moorena producens 3L</name>
    <dbReference type="NCBI Taxonomy" id="489825"/>
    <lineage>
        <taxon>Bacteria</taxon>
        <taxon>Bacillati</taxon>
        <taxon>Cyanobacteriota</taxon>
        <taxon>Cyanophyceae</taxon>
        <taxon>Coleofasciculales</taxon>
        <taxon>Coleofasciculaceae</taxon>
        <taxon>Moorena</taxon>
    </lineage>
</organism>